<evidence type="ECO:0000256" key="1">
    <source>
        <dbReference type="ARBA" id="ARBA00001412"/>
    </source>
</evidence>
<dbReference type="Gene3D" id="2.60.120.260">
    <property type="entry name" value="Galactose-binding domain-like"/>
    <property type="match status" value="1"/>
</dbReference>
<dbReference type="PANTHER" id="PTHR46323">
    <property type="entry name" value="BETA-GALACTOSIDASE"/>
    <property type="match status" value="1"/>
</dbReference>
<dbReference type="InterPro" id="IPR050347">
    <property type="entry name" value="Bact_Beta-galactosidase"/>
</dbReference>
<dbReference type="InterPro" id="IPR008979">
    <property type="entry name" value="Galactose-bd-like_sf"/>
</dbReference>
<evidence type="ECO:0000256" key="3">
    <source>
        <dbReference type="ARBA" id="ARBA00012756"/>
    </source>
</evidence>
<dbReference type="InterPro" id="IPR023230">
    <property type="entry name" value="Glyco_hydro_2_CS"/>
</dbReference>
<gene>
    <name evidence="10" type="ORF">bsdE14_07530</name>
</gene>
<sequence length="1032" mass="119849">MQKRDMKEWENIDLLHINRKDSRAYFYGYKSSEGAFSCDETNSYGEIQLDGSWKFMFLRAPELSPENFYSGEYDTSSWDDIKVPGNWQLQGYGKMHYTDVYYPFPINPPYVPTENPTGIYKRSFKLDSKWIKNRTIVRFHGVDSAFNLWINGQEAGYGKGSRITSEFDISSFVKEGENDITVCVYQWSDGTYLEDQDMWWLSGIFRSVELINEPYICIDDIYVVTDFDKAYNDSILKLDILCSNYSAADINGLKLKCGLFDKNNENVCEFEYKDINIEQENYNKILLEKRIICPNKWTAETPYLYKLIIELENSEDEALYAVPLKIGFRKIEVLNGNFTINGKAIMLNGVNRHDFSPEMGRTVTKESMLQDVLLMKQHNINAVRTSHYPNHPYFYELCDIYGLYVIDETDLECHGFELTGNYNWISNNSRWEKAYVDRAVRMVKRDKNHPSIIMWSLGNESGFGNNFLAMAQACRSIDNTRLIHYEGDSDAIISDVYSTMYTRLNRLEEIGKDIEGKKPHILCEYGHSMGNGPGGLREHQDVFRKYKRLQGGFIWEWFDHGIKQKNNDGVEYYAYGGEFGDYPHNGNFCIDGLIFPDRTPSPGLLEYKKVIEPISSYAVDLENGIIKIKNLYDFVDLSHVDINWNVCHDENVVESGVIHICDINPGEEKEIKIPINMQNEVENTDYWLNVKYVLNTDELWGKSGHEITFEQFKLPVFKANKYARPNNTQLNVQEIGGKLIITGRDFNIIFNKVFGCLEEYKHKGKTVIEKGPSLNFWRAPIDNDMYLVKDWKEKYFLHMMQEVLEYIEYEKDNSSVLIKIGVHIAPPNQGWAFKAEYNYTIYSNGDIKLNVGGHPFRKELNMPNVIPRIGLELYVNKDFNRAVWYGRGPGESYCDSKLSSPIGIYKSKVENMHTPYVYPQENGNHTDVNWMSLNDLDTGIFVKSSKNFEFTAHDYTKENLEAAKHQHEIKKADFIVLNLDYRQNGLGSASCGQDQLPKYKLIPEEFNFQFELSLYNEKSMDAVKYSKIVYEE</sequence>
<evidence type="ECO:0000256" key="8">
    <source>
        <dbReference type="RuleBase" id="RU361154"/>
    </source>
</evidence>
<evidence type="ECO:0000256" key="2">
    <source>
        <dbReference type="ARBA" id="ARBA00007401"/>
    </source>
</evidence>
<dbReference type="SUPFAM" id="SSF51445">
    <property type="entry name" value="(Trans)glycosidases"/>
    <property type="match status" value="1"/>
</dbReference>
<evidence type="ECO:0000313" key="11">
    <source>
        <dbReference type="Proteomes" id="UP001208567"/>
    </source>
</evidence>
<evidence type="ECO:0000259" key="9">
    <source>
        <dbReference type="SMART" id="SM01038"/>
    </source>
</evidence>
<evidence type="ECO:0000256" key="6">
    <source>
        <dbReference type="ARBA" id="ARBA00023295"/>
    </source>
</evidence>
<dbReference type="RefSeq" id="WP_264848636.1">
    <property type="nucleotide sequence ID" value="NZ_BRXR01000001.1"/>
</dbReference>
<dbReference type="InterPro" id="IPR036156">
    <property type="entry name" value="Beta-gal/glucu_dom_sf"/>
</dbReference>
<reference evidence="10 11" key="1">
    <citation type="journal article" date="2024" name="Int. J. Syst. Evol. Microbiol.">
        <title>Clostridium omnivorum sp. nov., isolated from anoxic soil under the treatment of reductive soil disinfestation.</title>
        <authorList>
            <person name="Ueki A."/>
            <person name="Tonouchi A."/>
            <person name="Kaku N."/>
            <person name="Honma S."/>
            <person name="Ueki K."/>
        </authorList>
    </citation>
    <scope>NUCLEOTIDE SEQUENCE [LARGE SCALE GENOMIC DNA]</scope>
    <source>
        <strain evidence="10 11">E14</strain>
    </source>
</reference>
<dbReference type="PROSITE" id="PS00608">
    <property type="entry name" value="GLYCOSYL_HYDROL_F2_2"/>
    <property type="match status" value="1"/>
</dbReference>
<dbReference type="SUPFAM" id="SSF49785">
    <property type="entry name" value="Galactose-binding domain-like"/>
    <property type="match status" value="1"/>
</dbReference>
<organism evidence="10 11">
    <name type="scientific">Clostridium omnivorum</name>
    <dbReference type="NCBI Taxonomy" id="1604902"/>
    <lineage>
        <taxon>Bacteria</taxon>
        <taxon>Bacillati</taxon>
        <taxon>Bacillota</taxon>
        <taxon>Clostridia</taxon>
        <taxon>Eubacteriales</taxon>
        <taxon>Clostridiaceae</taxon>
        <taxon>Clostridium</taxon>
    </lineage>
</organism>
<dbReference type="InterPro" id="IPR006101">
    <property type="entry name" value="Glyco_hydro_2"/>
</dbReference>
<protein>
    <recommendedName>
        <fullName evidence="4 8">Beta-galactosidase</fullName>
        <ecNumber evidence="3 8">3.2.1.23</ecNumber>
    </recommendedName>
    <alternativeName>
        <fullName evidence="7 8">Lactase</fullName>
    </alternativeName>
</protein>
<comment type="caution">
    <text evidence="10">The sequence shown here is derived from an EMBL/GenBank/DDBJ whole genome shotgun (WGS) entry which is preliminary data.</text>
</comment>
<dbReference type="Pfam" id="PF02929">
    <property type="entry name" value="Bgal_small_N"/>
    <property type="match status" value="1"/>
</dbReference>
<dbReference type="Gene3D" id="3.20.20.80">
    <property type="entry name" value="Glycosidases"/>
    <property type="match status" value="1"/>
</dbReference>
<accession>A0ABQ5N2B3</accession>
<dbReference type="Pfam" id="PF02837">
    <property type="entry name" value="Glyco_hydro_2_N"/>
    <property type="match status" value="1"/>
</dbReference>
<dbReference type="Proteomes" id="UP001208567">
    <property type="component" value="Unassembled WGS sequence"/>
</dbReference>
<keyword evidence="11" id="KW-1185">Reference proteome</keyword>
<evidence type="ECO:0000256" key="5">
    <source>
        <dbReference type="ARBA" id="ARBA00022801"/>
    </source>
</evidence>
<keyword evidence="5 8" id="KW-0378">Hydrolase</keyword>
<comment type="catalytic activity">
    <reaction evidence="1 8">
        <text>Hydrolysis of terminal non-reducing beta-D-galactose residues in beta-D-galactosides.</text>
        <dbReference type="EC" id="3.2.1.23"/>
    </reaction>
</comment>
<dbReference type="Gene3D" id="2.60.40.10">
    <property type="entry name" value="Immunoglobulins"/>
    <property type="match status" value="2"/>
</dbReference>
<dbReference type="InterPro" id="IPR006102">
    <property type="entry name" value="Ig-like_GH2"/>
</dbReference>
<dbReference type="SUPFAM" id="SSF74650">
    <property type="entry name" value="Galactose mutarotase-like"/>
    <property type="match status" value="1"/>
</dbReference>
<keyword evidence="6 8" id="KW-0326">Glycosidase</keyword>
<dbReference type="PANTHER" id="PTHR46323:SF2">
    <property type="entry name" value="BETA-GALACTOSIDASE"/>
    <property type="match status" value="1"/>
</dbReference>
<evidence type="ECO:0000256" key="7">
    <source>
        <dbReference type="ARBA" id="ARBA00032230"/>
    </source>
</evidence>
<dbReference type="InterPro" id="IPR013783">
    <property type="entry name" value="Ig-like_fold"/>
</dbReference>
<dbReference type="InterPro" id="IPR006104">
    <property type="entry name" value="Glyco_hydro_2_N"/>
</dbReference>
<dbReference type="InterPro" id="IPR006103">
    <property type="entry name" value="Glyco_hydro_2_cat"/>
</dbReference>
<dbReference type="SMART" id="SM01038">
    <property type="entry name" value="Bgal_small_N"/>
    <property type="match status" value="1"/>
</dbReference>
<dbReference type="Gene3D" id="2.70.98.10">
    <property type="match status" value="1"/>
</dbReference>
<dbReference type="Pfam" id="PF02836">
    <property type="entry name" value="Glyco_hydro_2_C"/>
    <property type="match status" value="1"/>
</dbReference>
<dbReference type="InterPro" id="IPR014718">
    <property type="entry name" value="GH-type_carb-bd"/>
</dbReference>
<dbReference type="InterPro" id="IPR032312">
    <property type="entry name" value="LacZ_4"/>
</dbReference>
<dbReference type="EC" id="3.2.1.23" evidence="3 8"/>
<comment type="similarity">
    <text evidence="2 8">Belongs to the glycosyl hydrolase 2 family.</text>
</comment>
<feature type="domain" description="Beta galactosidase small chain/" evidence="9">
    <location>
        <begin position="740"/>
        <end position="1013"/>
    </location>
</feature>
<dbReference type="Pfam" id="PF16353">
    <property type="entry name" value="LacZ_4"/>
    <property type="match status" value="1"/>
</dbReference>
<evidence type="ECO:0000313" key="10">
    <source>
        <dbReference type="EMBL" id="GLC29343.1"/>
    </source>
</evidence>
<dbReference type="InterPro" id="IPR017853">
    <property type="entry name" value="GH"/>
</dbReference>
<dbReference type="SUPFAM" id="SSF49303">
    <property type="entry name" value="beta-Galactosidase/glucuronidase domain"/>
    <property type="match status" value="2"/>
</dbReference>
<dbReference type="EMBL" id="BRXR01000001">
    <property type="protein sequence ID" value="GLC29343.1"/>
    <property type="molecule type" value="Genomic_DNA"/>
</dbReference>
<dbReference type="Pfam" id="PF00703">
    <property type="entry name" value="Glyco_hydro_2"/>
    <property type="match status" value="1"/>
</dbReference>
<dbReference type="PRINTS" id="PR00132">
    <property type="entry name" value="GLHYDRLASE2"/>
</dbReference>
<dbReference type="NCBIfam" id="NF007666">
    <property type="entry name" value="PRK10340.1"/>
    <property type="match status" value="1"/>
</dbReference>
<dbReference type="InterPro" id="IPR004199">
    <property type="entry name" value="B-gal_small/dom_5"/>
</dbReference>
<dbReference type="InterPro" id="IPR023232">
    <property type="entry name" value="Glyco_hydro_2_AS"/>
</dbReference>
<proteinExistence type="inferred from homology"/>
<dbReference type="InterPro" id="IPR011013">
    <property type="entry name" value="Gal_mutarotase_sf_dom"/>
</dbReference>
<dbReference type="PROSITE" id="PS00719">
    <property type="entry name" value="GLYCOSYL_HYDROL_F2_1"/>
    <property type="match status" value="1"/>
</dbReference>
<name>A0ABQ5N2B3_9CLOT</name>
<evidence type="ECO:0000256" key="4">
    <source>
        <dbReference type="ARBA" id="ARBA00013303"/>
    </source>
</evidence>